<dbReference type="EMBL" id="MU268863">
    <property type="protein sequence ID" value="KAH7903607.1"/>
    <property type="molecule type" value="Genomic_DNA"/>
</dbReference>
<protein>
    <submittedName>
        <fullName evidence="1">Uncharacterized protein</fullName>
    </submittedName>
</protein>
<comment type="caution">
    <text evidence="1">The sequence shown here is derived from an EMBL/GenBank/DDBJ whole genome shotgun (WGS) entry which is preliminary data.</text>
</comment>
<dbReference type="Proteomes" id="UP000790377">
    <property type="component" value="Unassembled WGS sequence"/>
</dbReference>
<sequence length="357" mass="39792">MDPQAEGEAPVREIQRKKMPAQWMLLVASTKPMLWNVEPTSKFGRLSRSFDACHHMTIRWTRCDQVLTEPNVLSSLIGLPSSKLKTLVTLISPSLIFSDPGTENKQMLVKPTPHLSRRQWMHHHTIGVVLAFSLFDLLSPLNRDTIPADLIIFLKCEHVAHSQQCGYKISAVPLAKLTPGTPHPWVPKALGATFANCLWNFKRLQNAYILSLGIKACSSVAELLGRFPGLSLSALQYHMAFEQETRTSLGDKSQLLHPNTSKLLLSEQQLYTKITSLTDASGTFNAFTGHPTNHDDDETNDGEAHAQTVRKFFRINGGSGSSPFSLPIQDGRQAYFVSRAVWWIPRTPFLSPGRTLA</sequence>
<organism evidence="1 2">
    <name type="scientific">Hygrophoropsis aurantiaca</name>
    <dbReference type="NCBI Taxonomy" id="72124"/>
    <lineage>
        <taxon>Eukaryota</taxon>
        <taxon>Fungi</taxon>
        <taxon>Dikarya</taxon>
        <taxon>Basidiomycota</taxon>
        <taxon>Agaricomycotina</taxon>
        <taxon>Agaricomycetes</taxon>
        <taxon>Agaricomycetidae</taxon>
        <taxon>Boletales</taxon>
        <taxon>Coniophorineae</taxon>
        <taxon>Hygrophoropsidaceae</taxon>
        <taxon>Hygrophoropsis</taxon>
    </lineage>
</organism>
<accession>A0ACB7ZSC6</accession>
<keyword evidence="2" id="KW-1185">Reference proteome</keyword>
<proteinExistence type="predicted"/>
<name>A0ACB7ZSC6_9AGAM</name>
<gene>
    <name evidence="1" type="ORF">BJ138DRAFT_1107535</name>
</gene>
<reference evidence="1" key="1">
    <citation type="journal article" date="2021" name="New Phytol.">
        <title>Evolutionary innovations through gain and loss of genes in the ectomycorrhizal Boletales.</title>
        <authorList>
            <person name="Wu G."/>
            <person name="Miyauchi S."/>
            <person name="Morin E."/>
            <person name="Kuo A."/>
            <person name="Drula E."/>
            <person name="Varga T."/>
            <person name="Kohler A."/>
            <person name="Feng B."/>
            <person name="Cao Y."/>
            <person name="Lipzen A."/>
            <person name="Daum C."/>
            <person name="Hundley H."/>
            <person name="Pangilinan J."/>
            <person name="Johnson J."/>
            <person name="Barry K."/>
            <person name="LaButti K."/>
            <person name="Ng V."/>
            <person name="Ahrendt S."/>
            <person name="Min B."/>
            <person name="Choi I.G."/>
            <person name="Park H."/>
            <person name="Plett J.M."/>
            <person name="Magnuson J."/>
            <person name="Spatafora J.W."/>
            <person name="Nagy L.G."/>
            <person name="Henrissat B."/>
            <person name="Grigoriev I.V."/>
            <person name="Yang Z.L."/>
            <person name="Xu J."/>
            <person name="Martin F.M."/>
        </authorList>
    </citation>
    <scope>NUCLEOTIDE SEQUENCE</scope>
    <source>
        <strain evidence="1">ATCC 28755</strain>
    </source>
</reference>
<evidence type="ECO:0000313" key="2">
    <source>
        <dbReference type="Proteomes" id="UP000790377"/>
    </source>
</evidence>
<evidence type="ECO:0000313" key="1">
    <source>
        <dbReference type="EMBL" id="KAH7903607.1"/>
    </source>
</evidence>